<dbReference type="RefSeq" id="WP_103885492.1">
    <property type="nucleotide sequence ID" value="NZ_FNVU01000004.1"/>
</dbReference>
<dbReference type="OrthoDB" id="9813987at2"/>
<dbReference type="InterPro" id="IPR036390">
    <property type="entry name" value="WH_DNA-bd_sf"/>
</dbReference>
<dbReference type="InterPro" id="IPR036388">
    <property type="entry name" value="WH-like_DNA-bd_sf"/>
</dbReference>
<proteinExistence type="inferred from homology"/>
<evidence type="ECO:0000256" key="2">
    <source>
        <dbReference type="ARBA" id="ARBA00023015"/>
    </source>
</evidence>
<dbReference type="SUPFAM" id="SSF46785">
    <property type="entry name" value="Winged helix' DNA-binding domain"/>
    <property type="match status" value="1"/>
</dbReference>
<evidence type="ECO:0000256" key="1">
    <source>
        <dbReference type="ARBA" id="ARBA00011046"/>
    </source>
</evidence>
<name>A0A1H5YY02_9ACTN</name>
<keyword evidence="4" id="KW-0804">Transcription</keyword>
<dbReference type="Pfam" id="PF03965">
    <property type="entry name" value="Penicillinase_R"/>
    <property type="match status" value="1"/>
</dbReference>
<reference evidence="5 6" key="1">
    <citation type="submission" date="2016-10" db="EMBL/GenBank/DDBJ databases">
        <authorList>
            <person name="de Groot N.N."/>
        </authorList>
    </citation>
    <scope>NUCLEOTIDE SEQUENCE [LARGE SCALE GENOMIC DNA]</scope>
    <source>
        <strain evidence="5 6">CGMCC 4.2023</strain>
    </source>
</reference>
<sequence>MRDGADGPAAGRRARGELEAAVLAALWAAGEPLSAAAVREQLAGDPAHTTVLTILTRLHAKGLLTRRPSGRTHLYEPVRDEAGHAAAGMRDLLDQVGDRAAVLSRFVSELSAADERLLEQLLRPQPDE</sequence>
<evidence type="ECO:0000256" key="4">
    <source>
        <dbReference type="ARBA" id="ARBA00023163"/>
    </source>
</evidence>
<keyword evidence="3" id="KW-0238">DNA-binding</keyword>
<dbReference type="EMBL" id="FNVU01000004">
    <property type="protein sequence ID" value="SEG28690.1"/>
    <property type="molecule type" value="Genomic_DNA"/>
</dbReference>
<keyword evidence="2" id="KW-0805">Transcription regulation</keyword>
<evidence type="ECO:0000313" key="6">
    <source>
        <dbReference type="Proteomes" id="UP000236754"/>
    </source>
</evidence>
<dbReference type="AlphaFoldDB" id="A0A1H5YY02"/>
<evidence type="ECO:0000313" key="5">
    <source>
        <dbReference type="EMBL" id="SEG28690.1"/>
    </source>
</evidence>
<accession>A0A1H5YY02</accession>
<organism evidence="5 6">
    <name type="scientific">Actinacidiphila yanglinensis</name>
    <dbReference type="NCBI Taxonomy" id="310779"/>
    <lineage>
        <taxon>Bacteria</taxon>
        <taxon>Bacillati</taxon>
        <taxon>Actinomycetota</taxon>
        <taxon>Actinomycetes</taxon>
        <taxon>Kitasatosporales</taxon>
        <taxon>Streptomycetaceae</taxon>
        <taxon>Actinacidiphila</taxon>
    </lineage>
</organism>
<dbReference type="GO" id="GO:0045892">
    <property type="term" value="P:negative regulation of DNA-templated transcription"/>
    <property type="evidence" value="ECO:0007669"/>
    <property type="project" value="InterPro"/>
</dbReference>
<comment type="similarity">
    <text evidence="1">Belongs to the BlaI transcriptional regulatory family.</text>
</comment>
<gene>
    <name evidence="5" type="ORF">SAMN05216223_104197</name>
</gene>
<dbReference type="GO" id="GO:0003677">
    <property type="term" value="F:DNA binding"/>
    <property type="evidence" value="ECO:0007669"/>
    <property type="project" value="UniProtKB-KW"/>
</dbReference>
<evidence type="ECO:0000256" key="3">
    <source>
        <dbReference type="ARBA" id="ARBA00023125"/>
    </source>
</evidence>
<dbReference type="Proteomes" id="UP000236754">
    <property type="component" value="Unassembled WGS sequence"/>
</dbReference>
<dbReference type="Gene3D" id="1.10.10.10">
    <property type="entry name" value="Winged helix-like DNA-binding domain superfamily/Winged helix DNA-binding domain"/>
    <property type="match status" value="1"/>
</dbReference>
<dbReference type="InterPro" id="IPR005650">
    <property type="entry name" value="BlaI_family"/>
</dbReference>
<keyword evidence="6" id="KW-1185">Reference proteome</keyword>
<protein>
    <submittedName>
        <fullName evidence="5">Predicted transcriptional regulator</fullName>
    </submittedName>
</protein>